<comment type="subunit">
    <text evidence="9">Forms a complex with TatC.</text>
</comment>
<dbReference type="PANTHER" id="PTHR42982:SF1">
    <property type="entry name" value="SEC-INDEPENDENT PROTEIN TRANSLOCASE PROTEIN TATA"/>
    <property type="match status" value="1"/>
</dbReference>
<dbReference type="InterPro" id="IPR006312">
    <property type="entry name" value="TatA/E"/>
</dbReference>
<evidence type="ECO:0000256" key="3">
    <source>
        <dbReference type="ARBA" id="ARBA00022475"/>
    </source>
</evidence>
<accession>A0A2T5GAR0</accession>
<keyword evidence="8 9" id="KW-0472">Membrane</keyword>
<keyword evidence="7 9" id="KW-0811">Translocation</keyword>
<keyword evidence="3 9" id="KW-1003">Cell membrane</keyword>
<name>A0A2T5GAR0_9BACL</name>
<dbReference type="HAMAP" id="MF_00236">
    <property type="entry name" value="TatA_E"/>
    <property type="match status" value="1"/>
</dbReference>
<dbReference type="EMBL" id="PEBW01000001">
    <property type="protein sequence ID" value="PTQ53276.1"/>
    <property type="molecule type" value="Genomic_DNA"/>
</dbReference>
<evidence type="ECO:0000256" key="8">
    <source>
        <dbReference type="ARBA" id="ARBA00023136"/>
    </source>
</evidence>
<dbReference type="GO" id="GO:0043953">
    <property type="term" value="P:protein transport by the Tat complex"/>
    <property type="evidence" value="ECO:0007669"/>
    <property type="project" value="UniProtKB-UniRule"/>
</dbReference>
<evidence type="ECO:0000256" key="4">
    <source>
        <dbReference type="ARBA" id="ARBA00022692"/>
    </source>
</evidence>
<dbReference type="AlphaFoldDB" id="A0A2T5GAR0"/>
<sequence length="88" mass="9479">MLSNIGVGGFLVILLLALIIFGPNRLPEIGRAFGTTLKEFKKAATELQDTVSLDSRPPSPQSRIEDRTATAPPIEGKAEEKKDESAKS</sequence>
<dbReference type="NCBIfam" id="NF011430">
    <property type="entry name" value="PRK14861.1"/>
    <property type="match status" value="1"/>
</dbReference>
<dbReference type="NCBIfam" id="TIGR01411">
    <property type="entry name" value="tatAE"/>
    <property type="match status" value="1"/>
</dbReference>
<gene>
    <name evidence="9" type="primary">tatA</name>
    <name evidence="11" type="ORF">BLITH_0356</name>
</gene>
<comment type="subcellular location">
    <subcellularLocation>
        <location evidence="1 9">Cell membrane</location>
        <topology evidence="1 9">Single-pass membrane protein</topology>
    </subcellularLocation>
</comment>
<dbReference type="PANTHER" id="PTHR42982">
    <property type="entry name" value="SEC-INDEPENDENT PROTEIN TRANSLOCASE PROTEIN TATA"/>
    <property type="match status" value="1"/>
</dbReference>
<dbReference type="Gene3D" id="1.20.5.3310">
    <property type="match status" value="1"/>
</dbReference>
<comment type="similarity">
    <text evidence="9">Belongs to the TatA/E family.</text>
</comment>
<evidence type="ECO:0000256" key="9">
    <source>
        <dbReference type="HAMAP-Rule" id="MF_00236"/>
    </source>
</evidence>
<evidence type="ECO:0000256" key="5">
    <source>
        <dbReference type="ARBA" id="ARBA00022927"/>
    </source>
</evidence>
<keyword evidence="4 9" id="KW-0812">Transmembrane</keyword>
<evidence type="ECO:0000256" key="10">
    <source>
        <dbReference type="SAM" id="MobiDB-lite"/>
    </source>
</evidence>
<evidence type="ECO:0000256" key="1">
    <source>
        <dbReference type="ARBA" id="ARBA00004162"/>
    </source>
</evidence>
<reference evidence="11 12" key="1">
    <citation type="submission" date="2017-08" db="EMBL/GenBank/DDBJ databases">
        <title>Burning lignite coal seam in the remote Altai Mountains harbors a hydrogen-driven thermophilic microbial community.</title>
        <authorList>
            <person name="Kadnikov V.V."/>
            <person name="Mardanov A.V."/>
            <person name="Ivasenko D."/>
            <person name="Beletsky A.V."/>
            <person name="Karnachuk O.V."/>
            <person name="Ravin N.V."/>
        </authorList>
    </citation>
    <scope>NUCLEOTIDE SEQUENCE [LARGE SCALE GENOMIC DNA]</scope>
    <source>
        <strain evidence="11">AL31</strain>
    </source>
</reference>
<dbReference type="GO" id="GO:0008320">
    <property type="term" value="F:protein transmembrane transporter activity"/>
    <property type="evidence" value="ECO:0007669"/>
    <property type="project" value="UniProtKB-UniRule"/>
</dbReference>
<comment type="function">
    <text evidence="9">Part of the twin-arginine translocation (Tat) system that transports large folded proteins containing a characteristic twin-arginine motif in their signal peptide across membranes. TatA could form the protein-conducting channel of the Tat system.</text>
</comment>
<keyword evidence="2 9" id="KW-0813">Transport</keyword>
<evidence type="ECO:0000313" key="11">
    <source>
        <dbReference type="EMBL" id="PTQ53276.1"/>
    </source>
</evidence>
<organism evidence="11 12">
    <name type="scientific">Brockia lithotrophica</name>
    <dbReference type="NCBI Taxonomy" id="933949"/>
    <lineage>
        <taxon>Bacteria</taxon>
        <taxon>Bacillati</taxon>
        <taxon>Bacillota</taxon>
        <taxon>Bacilli</taxon>
        <taxon>Bacillales</taxon>
        <taxon>Bacillales Family X. Incertae Sedis</taxon>
        <taxon>Brockia</taxon>
    </lineage>
</organism>
<evidence type="ECO:0000256" key="2">
    <source>
        <dbReference type="ARBA" id="ARBA00022448"/>
    </source>
</evidence>
<keyword evidence="6 9" id="KW-1133">Transmembrane helix</keyword>
<dbReference type="Proteomes" id="UP000244016">
    <property type="component" value="Unassembled WGS sequence"/>
</dbReference>
<dbReference type="InterPro" id="IPR003369">
    <property type="entry name" value="TatA/B/E"/>
</dbReference>
<feature type="compositionally biased region" description="Basic and acidic residues" evidence="10">
    <location>
        <begin position="76"/>
        <end position="88"/>
    </location>
</feature>
<protein>
    <recommendedName>
        <fullName evidence="9">Sec-independent protein translocase protein TatA</fullName>
    </recommendedName>
</protein>
<evidence type="ECO:0000256" key="7">
    <source>
        <dbReference type="ARBA" id="ARBA00023010"/>
    </source>
</evidence>
<dbReference type="GO" id="GO:0033281">
    <property type="term" value="C:TAT protein transport complex"/>
    <property type="evidence" value="ECO:0007669"/>
    <property type="project" value="UniProtKB-UniRule"/>
</dbReference>
<feature type="region of interest" description="Disordered" evidence="10">
    <location>
        <begin position="48"/>
        <end position="88"/>
    </location>
</feature>
<feature type="transmembrane region" description="Helical" evidence="9">
    <location>
        <begin position="6"/>
        <end position="23"/>
    </location>
</feature>
<comment type="caution">
    <text evidence="11">The sequence shown here is derived from an EMBL/GenBank/DDBJ whole genome shotgun (WGS) entry which is preliminary data.</text>
</comment>
<dbReference type="Pfam" id="PF02416">
    <property type="entry name" value="TatA_B_E"/>
    <property type="match status" value="1"/>
</dbReference>
<keyword evidence="5 9" id="KW-0653">Protein transport</keyword>
<evidence type="ECO:0000313" key="12">
    <source>
        <dbReference type="Proteomes" id="UP000244016"/>
    </source>
</evidence>
<proteinExistence type="inferred from homology"/>
<evidence type="ECO:0000256" key="6">
    <source>
        <dbReference type="ARBA" id="ARBA00022989"/>
    </source>
</evidence>